<keyword evidence="7" id="KW-1185">Reference proteome</keyword>
<dbReference type="GO" id="GO:0006357">
    <property type="term" value="P:regulation of transcription by RNA polymerase II"/>
    <property type="evidence" value="ECO:0007669"/>
    <property type="project" value="TreeGrafter"/>
</dbReference>
<proteinExistence type="inferred from homology"/>
<evidence type="ECO:0000256" key="1">
    <source>
        <dbReference type="ARBA" id="ARBA00004123"/>
    </source>
</evidence>
<keyword evidence="4" id="KW-0804">Transcription</keyword>
<gene>
    <name evidence="6" type="ORF">EVEC_LOCUS1284</name>
</gene>
<evidence type="ECO:0000313" key="8">
    <source>
        <dbReference type="WBParaSite" id="EVEC_0000157601-mRNA-1"/>
    </source>
</evidence>
<sequence>MSKRVYENEEDEAHSKEISLMQMQQQMRNILGDETAVLYFGYLKDWLRGRREQEEFDSYGLMLVPKNRTCLHTEFFLSFLNFCEIGLEASNFATDNPVSSSIWTGRIQEQSLELNQGFQALQGKKQTVSEGLRLLPSKGQVKGRLLLDAWQGGLKGVSEEAVDLIVSTAKLVAMNILEASLRLKRNHLITESGATYSYGVTNRRGAKAVPRVLLPAQEPVSVRDIMEAVEIEHGLISNHKMRKRLLNALKVLASKCMWYCIKKHGVGAPLVKNHSTPDFVCLKVIDANVC</sequence>
<evidence type="ECO:0000256" key="4">
    <source>
        <dbReference type="ARBA" id="ARBA00023163"/>
    </source>
</evidence>
<dbReference type="AlphaFoldDB" id="A0A0N4UVU1"/>
<name>A0A0N4UVU1_ENTVE</name>
<dbReference type="STRING" id="51028.A0A0N4UVU1"/>
<evidence type="ECO:0000256" key="2">
    <source>
        <dbReference type="ARBA" id="ARBA00010314"/>
    </source>
</evidence>
<evidence type="ECO:0000256" key="3">
    <source>
        <dbReference type="ARBA" id="ARBA00023015"/>
    </source>
</evidence>
<dbReference type="PANTHER" id="PTHR21277">
    <property type="entry name" value="TRANSCRIPTIONAL ADAPTER 1"/>
    <property type="match status" value="1"/>
</dbReference>
<evidence type="ECO:0000313" key="6">
    <source>
        <dbReference type="EMBL" id="VDD86141.1"/>
    </source>
</evidence>
<keyword evidence="5" id="KW-0539">Nucleus</keyword>
<dbReference type="Proteomes" id="UP000274131">
    <property type="component" value="Unassembled WGS sequence"/>
</dbReference>
<reference evidence="8" key="1">
    <citation type="submission" date="2017-02" db="UniProtKB">
        <authorList>
            <consortium name="WormBaseParasite"/>
        </authorList>
    </citation>
    <scope>IDENTIFICATION</scope>
</reference>
<accession>A0A0N4UVU1</accession>
<organism evidence="8">
    <name type="scientific">Enterobius vermicularis</name>
    <name type="common">Human pinworm</name>
    <dbReference type="NCBI Taxonomy" id="51028"/>
    <lineage>
        <taxon>Eukaryota</taxon>
        <taxon>Metazoa</taxon>
        <taxon>Ecdysozoa</taxon>
        <taxon>Nematoda</taxon>
        <taxon>Chromadorea</taxon>
        <taxon>Rhabditida</taxon>
        <taxon>Spirurina</taxon>
        <taxon>Oxyuridomorpha</taxon>
        <taxon>Oxyuroidea</taxon>
        <taxon>Oxyuridae</taxon>
        <taxon>Enterobius</taxon>
    </lineage>
</organism>
<dbReference type="PANTHER" id="PTHR21277:SF5">
    <property type="entry name" value="TRANSCRIPTIONAL ADAPTER 1"/>
    <property type="match status" value="1"/>
</dbReference>
<evidence type="ECO:0000256" key="5">
    <source>
        <dbReference type="ARBA" id="ARBA00023242"/>
    </source>
</evidence>
<comment type="similarity">
    <text evidence="2">Belongs to the TADA1 family.</text>
</comment>
<dbReference type="WBParaSite" id="EVEC_0000157601-mRNA-1">
    <property type="protein sequence ID" value="EVEC_0000157601-mRNA-1"/>
    <property type="gene ID" value="EVEC_0000157601"/>
</dbReference>
<dbReference type="GO" id="GO:0000124">
    <property type="term" value="C:SAGA complex"/>
    <property type="evidence" value="ECO:0007669"/>
    <property type="project" value="TreeGrafter"/>
</dbReference>
<dbReference type="EMBL" id="UXUI01007193">
    <property type="protein sequence ID" value="VDD86141.1"/>
    <property type="molecule type" value="Genomic_DNA"/>
</dbReference>
<dbReference type="OrthoDB" id="5848443at2759"/>
<dbReference type="InterPro" id="IPR024738">
    <property type="entry name" value="Hfi1/Tada1"/>
</dbReference>
<protein>
    <submittedName>
        <fullName evidence="8">DUF4806 domain-containing protein</fullName>
    </submittedName>
</protein>
<comment type="subcellular location">
    <subcellularLocation>
        <location evidence="1">Nucleus</location>
    </subcellularLocation>
</comment>
<dbReference type="GO" id="GO:0005634">
    <property type="term" value="C:nucleus"/>
    <property type="evidence" value="ECO:0007669"/>
    <property type="project" value="UniProtKB-SubCell"/>
</dbReference>
<dbReference type="GO" id="GO:0003713">
    <property type="term" value="F:transcription coactivator activity"/>
    <property type="evidence" value="ECO:0007669"/>
    <property type="project" value="TreeGrafter"/>
</dbReference>
<evidence type="ECO:0000313" key="7">
    <source>
        <dbReference type="Proteomes" id="UP000274131"/>
    </source>
</evidence>
<keyword evidence="3" id="KW-0805">Transcription regulation</keyword>
<reference evidence="6 7" key="2">
    <citation type="submission" date="2018-10" db="EMBL/GenBank/DDBJ databases">
        <authorList>
            <consortium name="Pathogen Informatics"/>
        </authorList>
    </citation>
    <scope>NUCLEOTIDE SEQUENCE [LARGE SCALE GENOMIC DNA]</scope>
</reference>